<dbReference type="SUPFAM" id="SSF52788">
    <property type="entry name" value="Phosphotyrosine protein phosphatases I"/>
    <property type="match status" value="1"/>
</dbReference>
<dbReference type="Gene3D" id="3.40.50.2300">
    <property type="match status" value="1"/>
</dbReference>
<evidence type="ECO:0000256" key="5">
    <source>
        <dbReference type="ARBA" id="ARBA00051722"/>
    </source>
</evidence>
<organism evidence="8">
    <name type="scientific">Oceaniferula spumae</name>
    <dbReference type="NCBI Taxonomy" id="2979115"/>
    <lineage>
        <taxon>Bacteria</taxon>
        <taxon>Pseudomonadati</taxon>
        <taxon>Verrucomicrobiota</taxon>
        <taxon>Verrucomicrobiia</taxon>
        <taxon>Verrucomicrobiales</taxon>
        <taxon>Verrucomicrobiaceae</taxon>
        <taxon>Oceaniferula</taxon>
    </lineage>
</organism>
<gene>
    <name evidence="8" type="ORF">NT6N_01640</name>
</gene>
<feature type="active site" description="Proton donor" evidence="6">
    <location>
        <position position="123"/>
    </location>
</feature>
<keyword evidence="3" id="KW-0378">Hydrolase</keyword>
<dbReference type="KEGG" id="osu:NT6N_01640"/>
<dbReference type="InterPro" id="IPR036196">
    <property type="entry name" value="Ptyr_pPase_sf"/>
</dbReference>
<dbReference type="Pfam" id="PF01451">
    <property type="entry name" value="LMWPc"/>
    <property type="match status" value="1"/>
</dbReference>
<name>A0AAT9FGL6_9BACT</name>
<proteinExistence type="inferred from homology"/>
<accession>A0AAT9FGL6</accession>
<comment type="similarity">
    <text evidence="1">Belongs to the low molecular weight phosphotyrosine protein phosphatase family.</text>
</comment>
<evidence type="ECO:0000259" key="7">
    <source>
        <dbReference type="SMART" id="SM00226"/>
    </source>
</evidence>
<dbReference type="InterPro" id="IPR017867">
    <property type="entry name" value="Tyr_phospatase_low_mol_wt"/>
</dbReference>
<evidence type="ECO:0000256" key="3">
    <source>
        <dbReference type="ARBA" id="ARBA00022801"/>
    </source>
</evidence>
<dbReference type="GO" id="GO:0004725">
    <property type="term" value="F:protein tyrosine phosphatase activity"/>
    <property type="evidence" value="ECO:0007669"/>
    <property type="project" value="UniProtKB-EC"/>
</dbReference>
<feature type="active site" evidence="6">
    <location>
        <position position="14"/>
    </location>
</feature>
<dbReference type="PRINTS" id="PR00719">
    <property type="entry name" value="LMWPTPASE"/>
</dbReference>
<dbReference type="InterPro" id="IPR050438">
    <property type="entry name" value="LMW_PTPase"/>
</dbReference>
<keyword evidence="4" id="KW-0904">Protein phosphatase</keyword>
<dbReference type="EC" id="3.1.3.48" evidence="2"/>
<dbReference type="EMBL" id="AP026866">
    <property type="protein sequence ID" value="BDS05124.1"/>
    <property type="molecule type" value="Genomic_DNA"/>
</dbReference>
<dbReference type="PANTHER" id="PTHR11717:SF31">
    <property type="entry name" value="LOW MOLECULAR WEIGHT PROTEIN-TYROSINE-PHOSPHATASE ETP-RELATED"/>
    <property type="match status" value="1"/>
</dbReference>
<sequence length="154" mass="16205">MKTVLFVCTGNTCRSPMAEGLLKAALGKKSDINVASAGVAAMPGQAASRETVAILKKKGANLKKFQSRQLDGPMLKKVDLVIAMSSSHADVVIQSLPNFADRVSLLSDFIDPEEGLTGADVPDPFGMSRAAYEEVAEVIEMAIPGIISALEESP</sequence>
<evidence type="ECO:0000256" key="1">
    <source>
        <dbReference type="ARBA" id="ARBA00011063"/>
    </source>
</evidence>
<evidence type="ECO:0000256" key="6">
    <source>
        <dbReference type="PIRSR" id="PIRSR617867-1"/>
    </source>
</evidence>
<evidence type="ECO:0000256" key="4">
    <source>
        <dbReference type="ARBA" id="ARBA00022912"/>
    </source>
</evidence>
<comment type="catalytic activity">
    <reaction evidence="5">
        <text>O-phospho-L-tyrosyl-[protein] + H2O = L-tyrosyl-[protein] + phosphate</text>
        <dbReference type="Rhea" id="RHEA:10684"/>
        <dbReference type="Rhea" id="RHEA-COMP:10136"/>
        <dbReference type="Rhea" id="RHEA-COMP:20101"/>
        <dbReference type="ChEBI" id="CHEBI:15377"/>
        <dbReference type="ChEBI" id="CHEBI:43474"/>
        <dbReference type="ChEBI" id="CHEBI:46858"/>
        <dbReference type="ChEBI" id="CHEBI:61978"/>
        <dbReference type="EC" id="3.1.3.48"/>
    </reaction>
</comment>
<dbReference type="SMART" id="SM00226">
    <property type="entry name" value="LMWPc"/>
    <property type="match status" value="1"/>
</dbReference>
<evidence type="ECO:0000313" key="8">
    <source>
        <dbReference type="EMBL" id="BDS05124.1"/>
    </source>
</evidence>
<evidence type="ECO:0000256" key="2">
    <source>
        <dbReference type="ARBA" id="ARBA00013064"/>
    </source>
</evidence>
<dbReference type="CDD" id="cd16344">
    <property type="entry name" value="LMWPAP"/>
    <property type="match status" value="1"/>
</dbReference>
<feature type="domain" description="Phosphotyrosine protein phosphatase I" evidence="7">
    <location>
        <begin position="2"/>
        <end position="149"/>
    </location>
</feature>
<dbReference type="AlphaFoldDB" id="A0AAT9FGL6"/>
<dbReference type="PANTHER" id="PTHR11717">
    <property type="entry name" value="LOW MOLECULAR WEIGHT PROTEIN TYROSINE PHOSPHATASE"/>
    <property type="match status" value="1"/>
</dbReference>
<feature type="active site" description="Nucleophile" evidence="6">
    <location>
        <position position="8"/>
    </location>
</feature>
<dbReference type="InterPro" id="IPR023485">
    <property type="entry name" value="Ptyr_pPase"/>
</dbReference>
<reference evidence="8" key="1">
    <citation type="submission" date="2024-07" db="EMBL/GenBank/DDBJ databases">
        <title>Complete genome sequence of Verrucomicrobiaceae bacterium NT6N.</title>
        <authorList>
            <person name="Huang C."/>
            <person name="Takami H."/>
            <person name="Hamasaki K."/>
        </authorList>
    </citation>
    <scope>NUCLEOTIDE SEQUENCE</scope>
    <source>
        <strain evidence="8">NT6N</strain>
    </source>
</reference>
<protein>
    <recommendedName>
        <fullName evidence="2">protein-tyrosine-phosphatase</fullName>
        <ecNumber evidence="2">3.1.3.48</ecNumber>
    </recommendedName>
</protein>